<sequence>MNSVKVKPTTQCHVVAMPYPGRGHINPMMNLCKILASKKKDILVTFVVTEEWLSFIGSDPKPDNVLFSTIPNIIPSELVRAADIYSFFEATMTKLEAPFVQLLDQLELPVTVIIVDTVLSWVVGVGNRRNIPVASLWTMSPSLFTTIQHIQADYISGSSK</sequence>
<dbReference type="Proteomes" id="UP000237347">
    <property type="component" value="Unassembled WGS sequence"/>
</dbReference>
<dbReference type="PANTHER" id="PTHR11926">
    <property type="entry name" value="GLUCOSYL/GLUCURONOSYL TRANSFERASES"/>
    <property type="match status" value="1"/>
</dbReference>
<protein>
    <submittedName>
        <fullName evidence="2">Udp-glycosyltransferase 87a2</fullName>
    </submittedName>
</protein>
<dbReference type="Gene3D" id="3.40.50.2000">
    <property type="entry name" value="Glycogen Phosphorylase B"/>
    <property type="match status" value="1"/>
</dbReference>
<dbReference type="PANTHER" id="PTHR11926:SF1395">
    <property type="entry name" value="GLYCOSYLTRANSFERASE"/>
    <property type="match status" value="1"/>
</dbReference>
<name>A0AAW0LNV3_QUESU</name>
<dbReference type="GO" id="GO:0080043">
    <property type="term" value="F:quercetin 3-O-glucosyltransferase activity"/>
    <property type="evidence" value="ECO:0007669"/>
    <property type="project" value="TreeGrafter"/>
</dbReference>
<evidence type="ECO:0000256" key="1">
    <source>
        <dbReference type="ARBA" id="ARBA00009995"/>
    </source>
</evidence>
<evidence type="ECO:0000313" key="2">
    <source>
        <dbReference type="EMBL" id="KAK7853338.1"/>
    </source>
</evidence>
<gene>
    <name evidence="2" type="primary">UGT87A2_6</name>
    <name evidence="2" type="ORF">CFP56_036061</name>
</gene>
<comment type="similarity">
    <text evidence="1">Belongs to the UDP-glycosyltransferase family.</text>
</comment>
<comment type="caution">
    <text evidence="2">The sequence shown here is derived from an EMBL/GenBank/DDBJ whole genome shotgun (WGS) entry which is preliminary data.</text>
</comment>
<dbReference type="GO" id="GO:0080044">
    <property type="term" value="F:quercetin 7-O-glucosyltransferase activity"/>
    <property type="evidence" value="ECO:0007669"/>
    <property type="project" value="TreeGrafter"/>
</dbReference>
<dbReference type="AlphaFoldDB" id="A0AAW0LNV3"/>
<dbReference type="EMBL" id="PKMF04000066">
    <property type="protein sequence ID" value="KAK7853338.1"/>
    <property type="molecule type" value="Genomic_DNA"/>
</dbReference>
<reference evidence="2 3" key="1">
    <citation type="journal article" date="2018" name="Sci. Data">
        <title>The draft genome sequence of cork oak.</title>
        <authorList>
            <person name="Ramos A.M."/>
            <person name="Usie A."/>
            <person name="Barbosa P."/>
            <person name="Barros P.M."/>
            <person name="Capote T."/>
            <person name="Chaves I."/>
            <person name="Simoes F."/>
            <person name="Abreu I."/>
            <person name="Carrasquinho I."/>
            <person name="Faro C."/>
            <person name="Guimaraes J.B."/>
            <person name="Mendonca D."/>
            <person name="Nobrega F."/>
            <person name="Rodrigues L."/>
            <person name="Saibo N.J.M."/>
            <person name="Varela M.C."/>
            <person name="Egas C."/>
            <person name="Matos J."/>
            <person name="Miguel C.M."/>
            <person name="Oliveira M.M."/>
            <person name="Ricardo C.P."/>
            <person name="Goncalves S."/>
        </authorList>
    </citation>
    <scope>NUCLEOTIDE SEQUENCE [LARGE SCALE GENOMIC DNA]</scope>
    <source>
        <strain evidence="3">cv. HL8</strain>
    </source>
</reference>
<dbReference type="SUPFAM" id="SSF53756">
    <property type="entry name" value="UDP-Glycosyltransferase/glycogen phosphorylase"/>
    <property type="match status" value="1"/>
</dbReference>
<accession>A0AAW0LNV3</accession>
<proteinExistence type="inferred from homology"/>
<organism evidence="2 3">
    <name type="scientific">Quercus suber</name>
    <name type="common">Cork oak</name>
    <dbReference type="NCBI Taxonomy" id="58331"/>
    <lineage>
        <taxon>Eukaryota</taxon>
        <taxon>Viridiplantae</taxon>
        <taxon>Streptophyta</taxon>
        <taxon>Embryophyta</taxon>
        <taxon>Tracheophyta</taxon>
        <taxon>Spermatophyta</taxon>
        <taxon>Magnoliopsida</taxon>
        <taxon>eudicotyledons</taxon>
        <taxon>Gunneridae</taxon>
        <taxon>Pentapetalae</taxon>
        <taxon>rosids</taxon>
        <taxon>fabids</taxon>
        <taxon>Fagales</taxon>
        <taxon>Fagaceae</taxon>
        <taxon>Quercus</taxon>
    </lineage>
</organism>
<evidence type="ECO:0000313" key="3">
    <source>
        <dbReference type="Proteomes" id="UP000237347"/>
    </source>
</evidence>
<keyword evidence="3" id="KW-1185">Reference proteome</keyword>